<feature type="region of interest" description="Disordered" evidence="1">
    <location>
        <begin position="24"/>
        <end position="58"/>
    </location>
</feature>
<keyword evidence="2" id="KW-0732">Signal</keyword>
<name>A0A369VZS4_9SPHN</name>
<gene>
    <name evidence="3" type="ORF">DVW87_05600</name>
</gene>
<evidence type="ECO:0008006" key="5">
    <source>
        <dbReference type="Google" id="ProtNLM"/>
    </source>
</evidence>
<evidence type="ECO:0000313" key="4">
    <source>
        <dbReference type="Proteomes" id="UP000253918"/>
    </source>
</evidence>
<dbReference type="Proteomes" id="UP000253918">
    <property type="component" value="Unassembled WGS sequence"/>
</dbReference>
<reference evidence="3 4" key="1">
    <citation type="submission" date="2018-07" db="EMBL/GenBank/DDBJ databases">
        <title>a novel species of Sphingomonas isolated from the rhizosphere soil of Araceae plant.</title>
        <authorList>
            <person name="Zhiyong W."/>
            <person name="Qinglan Z."/>
            <person name="Zhiwei F."/>
            <person name="Ding X."/>
            <person name="Gejiao W."/>
            <person name="Shixue Z."/>
        </authorList>
    </citation>
    <scope>NUCLEOTIDE SEQUENCE [LARGE SCALE GENOMIC DNA]</scope>
    <source>
        <strain evidence="3 4">WZY 27</strain>
    </source>
</reference>
<dbReference type="RefSeq" id="WP_114686705.1">
    <property type="nucleotide sequence ID" value="NZ_QQNB01000001.1"/>
</dbReference>
<protein>
    <recommendedName>
        <fullName evidence="5">Lipoprotein</fullName>
    </recommendedName>
</protein>
<proteinExistence type="predicted"/>
<feature type="chain" id="PRO_5017000909" description="Lipoprotein" evidence="2">
    <location>
        <begin position="22"/>
        <end position="177"/>
    </location>
</feature>
<feature type="signal peptide" evidence="2">
    <location>
        <begin position="1"/>
        <end position="21"/>
    </location>
</feature>
<dbReference type="OrthoDB" id="7629232at2"/>
<organism evidence="3 4">
    <name type="scientific">Sphingomonas aracearum</name>
    <dbReference type="NCBI Taxonomy" id="2283317"/>
    <lineage>
        <taxon>Bacteria</taxon>
        <taxon>Pseudomonadati</taxon>
        <taxon>Pseudomonadota</taxon>
        <taxon>Alphaproteobacteria</taxon>
        <taxon>Sphingomonadales</taxon>
        <taxon>Sphingomonadaceae</taxon>
        <taxon>Sphingomonas</taxon>
    </lineage>
</organism>
<dbReference type="AlphaFoldDB" id="A0A369VZS4"/>
<keyword evidence="4" id="KW-1185">Reference proteome</keyword>
<evidence type="ECO:0000256" key="1">
    <source>
        <dbReference type="SAM" id="MobiDB-lite"/>
    </source>
</evidence>
<dbReference type="PROSITE" id="PS51257">
    <property type="entry name" value="PROKAR_LIPOPROTEIN"/>
    <property type="match status" value="1"/>
</dbReference>
<feature type="compositionally biased region" description="Pro residues" evidence="1">
    <location>
        <begin position="24"/>
        <end position="45"/>
    </location>
</feature>
<evidence type="ECO:0000313" key="3">
    <source>
        <dbReference type="EMBL" id="RDE07125.1"/>
    </source>
</evidence>
<sequence>MKRFLPVLALGALVAACVPPATPPAPGGRTPLPQPASPRPRPAPAPAAQDWRDRPYTPGDWVYRQDARGSLALFGPPNRDALLTLRCDRQRGQMFLSRPGAAPAALVIRTTSLTRTLQAAPTGGEPPYVAAALLPRDPLLDAMAFSRGRIVVEVAGAAPLVVPNWAEIGRVVEDCRG</sequence>
<evidence type="ECO:0000256" key="2">
    <source>
        <dbReference type="SAM" id="SignalP"/>
    </source>
</evidence>
<dbReference type="EMBL" id="QQNB01000001">
    <property type="protein sequence ID" value="RDE07125.1"/>
    <property type="molecule type" value="Genomic_DNA"/>
</dbReference>
<comment type="caution">
    <text evidence="3">The sequence shown here is derived from an EMBL/GenBank/DDBJ whole genome shotgun (WGS) entry which is preliminary data.</text>
</comment>
<accession>A0A369VZS4</accession>